<reference evidence="6 7" key="1">
    <citation type="submission" date="2018-05" db="EMBL/GenBank/DDBJ databases">
        <title>Genomic Encyclopedia of Type Strains, Phase III (KMG-III): the genomes of soil and plant-associated and newly described type strains.</title>
        <authorList>
            <person name="Whitman W."/>
        </authorList>
    </citation>
    <scope>NUCLEOTIDE SEQUENCE [LARGE SCALE GENOMIC DNA]</scope>
    <source>
        <strain evidence="6 7">CECT 5696</strain>
    </source>
</reference>
<dbReference type="InterPro" id="IPR005119">
    <property type="entry name" value="LysR_subst-bd"/>
</dbReference>
<dbReference type="GO" id="GO:0005829">
    <property type="term" value="C:cytosol"/>
    <property type="evidence" value="ECO:0007669"/>
    <property type="project" value="TreeGrafter"/>
</dbReference>
<dbReference type="GO" id="GO:0003700">
    <property type="term" value="F:DNA-binding transcription factor activity"/>
    <property type="evidence" value="ECO:0007669"/>
    <property type="project" value="InterPro"/>
</dbReference>
<evidence type="ECO:0000256" key="4">
    <source>
        <dbReference type="ARBA" id="ARBA00023163"/>
    </source>
</evidence>
<evidence type="ECO:0000256" key="3">
    <source>
        <dbReference type="ARBA" id="ARBA00023125"/>
    </source>
</evidence>
<feature type="domain" description="HTH lysR-type" evidence="5">
    <location>
        <begin position="4"/>
        <end position="61"/>
    </location>
</feature>
<dbReference type="PANTHER" id="PTHR30419:SF28">
    <property type="entry name" value="HTH-TYPE TRANSCRIPTIONAL REGULATOR BSDA"/>
    <property type="match status" value="1"/>
</dbReference>
<dbReference type="AlphaFoldDB" id="A0A2V2YU84"/>
<dbReference type="EMBL" id="QGTQ01000007">
    <property type="protein sequence ID" value="PWW03312.1"/>
    <property type="molecule type" value="Genomic_DNA"/>
</dbReference>
<evidence type="ECO:0000313" key="7">
    <source>
        <dbReference type="Proteomes" id="UP000246635"/>
    </source>
</evidence>
<dbReference type="InterPro" id="IPR000847">
    <property type="entry name" value="LysR_HTH_N"/>
</dbReference>
<dbReference type="Proteomes" id="UP000246635">
    <property type="component" value="Unassembled WGS sequence"/>
</dbReference>
<comment type="similarity">
    <text evidence="1">Belongs to the LysR transcriptional regulatory family.</text>
</comment>
<dbReference type="SUPFAM" id="SSF53850">
    <property type="entry name" value="Periplasmic binding protein-like II"/>
    <property type="match status" value="1"/>
</dbReference>
<dbReference type="GO" id="GO:0003677">
    <property type="term" value="F:DNA binding"/>
    <property type="evidence" value="ECO:0007669"/>
    <property type="project" value="UniProtKB-KW"/>
</dbReference>
<dbReference type="PANTHER" id="PTHR30419">
    <property type="entry name" value="HTH-TYPE TRANSCRIPTIONAL REGULATOR YBHD"/>
    <property type="match status" value="1"/>
</dbReference>
<dbReference type="Pfam" id="PF00126">
    <property type="entry name" value="HTH_1"/>
    <property type="match status" value="1"/>
</dbReference>
<dbReference type="FunFam" id="1.10.10.10:FF:000001">
    <property type="entry name" value="LysR family transcriptional regulator"/>
    <property type="match status" value="1"/>
</dbReference>
<evidence type="ECO:0000256" key="1">
    <source>
        <dbReference type="ARBA" id="ARBA00009437"/>
    </source>
</evidence>
<keyword evidence="3" id="KW-0238">DNA-binding</keyword>
<protein>
    <submittedName>
        <fullName evidence="6">LysR family transcriptional regulator</fullName>
    </submittedName>
</protein>
<dbReference type="Gene3D" id="1.10.10.10">
    <property type="entry name" value="Winged helix-like DNA-binding domain superfamily/Winged helix DNA-binding domain"/>
    <property type="match status" value="1"/>
</dbReference>
<sequence>MIALEFLQLKYFQAVARLEHITQAAKELNVSQPSLSNSIQRLEKKLGVPLFERQGRQVKLNAFGRTYLRRVERAFLELEEGERELTDMAGLERGVVSVSVTLPYVLPTMLKDFLTHHPHVRIIQRQLGSVLDMKTELENADIDFCICTTPITGPDIEWLTLAEEELCLTVPKGHRFASRESIALSEAADEPFITLSSVSNFREITDGFCRRAGFEPHIAFELEEVSSIQTLVEMGLGITFTLPLSLGKRASHPDTVQVKISDPVCQRTFGIAWNKKHYLSGAAIHFREFVIDFFSKPINPSS</sequence>
<dbReference type="PRINTS" id="PR00039">
    <property type="entry name" value="HTHLYSR"/>
</dbReference>
<evidence type="ECO:0000259" key="5">
    <source>
        <dbReference type="PROSITE" id="PS50931"/>
    </source>
</evidence>
<name>A0A2V2YU84_9BACL</name>
<keyword evidence="4" id="KW-0804">Transcription</keyword>
<organism evidence="6 7">
    <name type="scientific">Paenibacillus cellulosilyticus</name>
    <dbReference type="NCBI Taxonomy" id="375489"/>
    <lineage>
        <taxon>Bacteria</taxon>
        <taxon>Bacillati</taxon>
        <taxon>Bacillota</taxon>
        <taxon>Bacilli</taxon>
        <taxon>Bacillales</taxon>
        <taxon>Paenibacillaceae</taxon>
        <taxon>Paenibacillus</taxon>
    </lineage>
</organism>
<dbReference type="SUPFAM" id="SSF46785">
    <property type="entry name" value="Winged helix' DNA-binding domain"/>
    <property type="match status" value="1"/>
</dbReference>
<dbReference type="InterPro" id="IPR036388">
    <property type="entry name" value="WH-like_DNA-bd_sf"/>
</dbReference>
<keyword evidence="7" id="KW-1185">Reference proteome</keyword>
<gene>
    <name evidence="6" type="ORF">DFQ01_107211</name>
</gene>
<evidence type="ECO:0000256" key="2">
    <source>
        <dbReference type="ARBA" id="ARBA00023015"/>
    </source>
</evidence>
<dbReference type="PROSITE" id="PS50931">
    <property type="entry name" value="HTH_LYSR"/>
    <property type="match status" value="1"/>
</dbReference>
<accession>A0A2V2YU84</accession>
<dbReference type="Gene3D" id="3.40.190.290">
    <property type="match status" value="1"/>
</dbReference>
<keyword evidence="2" id="KW-0805">Transcription regulation</keyword>
<proteinExistence type="inferred from homology"/>
<dbReference type="Pfam" id="PF03466">
    <property type="entry name" value="LysR_substrate"/>
    <property type="match status" value="1"/>
</dbReference>
<dbReference type="InterPro" id="IPR036390">
    <property type="entry name" value="WH_DNA-bd_sf"/>
</dbReference>
<dbReference type="InterPro" id="IPR050950">
    <property type="entry name" value="HTH-type_LysR_regulators"/>
</dbReference>
<evidence type="ECO:0000313" key="6">
    <source>
        <dbReference type="EMBL" id="PWW03312.1"/>
    </source>
</evidence>
<comment type="caution">
    <text evidence="6">The sequence shown here is derived from an EMBL/GenBank/DDBJ whole genome shotgun (WGS) entry which is preliminary data.</text>
</comment>